<organism evidence="1 2">
    <name type="scientific">Streptacidiphilus cavernicola</name>
    <dbReference type="NCBI Taxonomy" id="3342716"/>
    <lineage>
        <taxon>Bacteria</taxon>
        <taxon>Bacillati</taxon>
        <taxon>Actinomycetota</taxon>
        <taxon>Actinomycetes</taxon>
        <taxon>Kitasatosporales</taxon>
        <taxon>Streptomycetaceae</taxon>
        <taxon>Streptacidiphilus</taxon>
    </lineage>
</organism>
<dbReference type="Proteomes" id="UP001592531">
    <property type="component" value="Unassembled WGS sequence"/>
</dbReference>
<evidence type="ECO:0000313" key="1">
    <source>
        <dbReference type="EMBL" id="MFC1420361.1"/>
    </source>
</evidence>
<proteinExistence type="predicted"/>
<dbReference type="RefSeq" id="WP_380541447.1">
    <property type="nucleotide sequence ID" value="NZ_JBHFAB010000025.1"/>
</dbReference>
<sequence>MGTAFDKLGASTSLTVRFSLDATPAQLLAMDKLEPSGTPATAADAKAISGLGASLTLSADKPLKDVLDAEQTANGRPDPSVNLDFEVHTGDGKSLAEIRDVKGMEYLRLDVNAIVRLSGDPAATDAVSGLEQMIGQMPPALAPLKSLIKGKWISIDPKKLDELAKGLDGEAGADTPSAAPSLDSATKNKLVSALAGVFSRDVTLTDKGTVNGRDHVVVEAPARKLVADVQKALAPIAKSIPGVGGSFPTAAPTGVPTGKASADILIDKDGSLSELSMDLGQLDPKAAAAKAQLPASVSFDTKAAATTAPAGAVAFDPSALQDLVKSFLGADPLAG</sequence>
<comment type="caution">
    <text evidence="1">The sequence shown here is derived from an EMBL/GenBank/DDBJ whole genome shotgun (WGS) entry which is preliminary data.</text>
</comment>
<dbReference type="EMBL" id="JBHFAB010000025">
    <property type="protein sequence ID" value="MFC1420361.1"/>
    <property type="molecule type" value="Genomic_DNA"/>
</dbReference>
<name>A0ABV6W2Y7_9ACTN</name>
<keyword evidence="2" id="KW-1185">Reference proteome</keyword>
<protein>
    <submittedName>
        <fullName evidence="1">Uncharacterized protein</fullName>
    </submittedName>
</protein>
<gene>
    <name evidence="1" type="ORF">ACEZDE_27495</name>
</gene>
<reference evidence="1 2" key="1">
    <citation type="submission" date="2024-09" db="EMBL/GenBank/DDBJ databases">
        <authorList>
            <person name="Lee S.D."/>
        </authorList>
    </citation>
    <scope>NUCLEOTIDE SEQUENCE [LARGE SCALE GENOMIC DNA]</scope>
    <source>
        <strain evidence="1 2">N8-3</strain>
    </source>
</reference>
<evidence type="ECO:0000313" key="2">
    <source>
        <dbReference type="Proteomes" id="UP001592531"/>
    </source>
</evidence>
<accession>A0ABV6W2Y7</accession>